<protein>
    <submittedName>
        <fullName evidence="6">Two-component system response regulator</fullName>
    </submittedName>
</protein>
<dbReference type="Gene3D" id="3.40.50.2300">
    <property type="match status" value="1"/>
</dbReference>
<dbReference type="Gene3D" id="1.10.3210.10">
    <property type="entry name" value="Hypothetical protein af1432"/>
    <property type="match status" value="1"/>
</dbReference>
<evidence type="ECO:0000256" key="1">
    <source>
        <dbReference type="PROSITE-ProRule" id="PRU00169"/>
    </source>
</evidence>
<dbReference type="Pfam" id="PF13487">
    <property type="entry name" value="HD_5"/>
    <property type="match status" value="1"/>
</dbReference>
<evidence type="ECO:0000259" key="5">
    <source>
        <dbReference type="PROSITE" id="PS51832"/>
    </source>
</evidence>
<feature type="coiled-coil region" evidence="2">
    <location>
        <begin position="138"/>
        <end position="183"/>
    </location>
</feature>
<dbReference type="Pfam" id="PF00072">
    <property type="entry name" value="Response_reg"/>
    <property type="match status" value="1"/>
</dbReference>
<evidence type="ECO:0000313" key="7">
    <source>
        <dbReference type="Proteomes" id="UP000235803"/>
    </source>
</evidence>
<keyword evidence="2" id="KW-0175">Coiled coil</keyword>
<sequence>MQSADTDQLANTKGQDECLATLLLVEEESSALDLLATALQGDGYRLLKASGGEAALALMERESVDLVITGARVPDMDRVELLSAIQQKWPDCIRVMLTDQADPNAMVHAINKGRVHSVITQPWNDEELHLMLRQALAHQHAEREQKRLEAATQQQNRTLAELNSTLEQRVEARTQELKQLSDMLDAAYVELERSHVTATRALASLLNLRLSSPLQTNAQVDALVRTFAEIHDLDETLRRDLLMAAALYNMGRLIWSDRLLNTPEQKLFAQDQVAYQRYPVTGEKLLTSLEHLQGTARIIRHHRERWNGTGFPDQLEGNAIPYGARLLGLAVDFTELQRGMILPRKVPRQQVLSLLRKFSGRIYDPDLCNAFVKMCLEQAPDLGVVGQSVESLVSSKLKPGMILAQDLYSESGILLLHEGKELTRGLIEKLIHFEEVEDIRYSLLIRKPESQRSGPGSESHRLENKTLPPQ</sequence>
<evidence type="ECO:0000313" key="6">
    <source>
        <dbReference type="EMBL" id="PMR72520.1"/>
    </source>
</evidence>
<dbReference type="Proteomes" id="UP000235803">
    <property type="component" value="Unassembled WGS sequence"/>
</dbReference>
<dbReference type="RefSeq" id="WP_102655384.1">
    <property type="nucleotide sequence ID" value="NZ_PNRF01000044.1"/>
</dbReference>
<dbReference type="PANTHER" id="PTHR45228">
    <property type="entry name" value="CYCLIC DI-GMP PHOSPHODIESTERASE TM_0186-RELATED"/>
    <property type="match status" value="1"/>
</dbReference>
<comment type="caution">
    <text evidence="6">The sequence shown here is derived from an EMBL/GenBank/DDBJ whole genome shotgun (WGS) entry which is preliminary data.</text>
</comment>
<dbReference type="OrthoDB" id="9802066at2"/>
<dbReference type="InterPro" id="IPR052020">
    <property type="entry name" value="Cyclic_di-GMP/3'3'-cGAMP_PDE"/>
</dbReference>
<dbReference type="GO" id="GO:0000160">
    <property type="term" value="P:phosphorelay signal transduction system"/>
    <property type="evidence" value="ECO:0007669"/>
    <property type="project" value="InterPro"/>
</dbReference>
<gene>
    <name evidence="6" type="ORF">C1H69_21265</name>
</gene>
<organism evidence="6 7">
    <name type="scientific">Billgrantia endophytica</name>
    <dbReference type="NCBI Taxonomy" id="2033802"/>
    <lineage>
        <taxon>Bacteria</taxon>
        <taxon>Pseudomonadati</taxon>
        <taxon>Pseudomonadota</taxon>
        <taxon>Gammaproteobacteria</taxon>
        <taxon>Oceanospirillales</taxon>
        <taxon>Halomonadaceae</taxon>
        <taxon>Billgrantia</taxon>
    </lineage>
</organism>
<evidence type="ECO:0000256" key="2">
    <source>
        <dbReference type="SAM" id="Coils"/>
    </source>
</evidence>
<reference evidence="6 7" key="1">
    <citation type="submission" date="2018-01" db="EMBL/GenBank/DDBJ databases">
        <title>Halomonas endophytica sp. nov., isolated from storage liquid in the stems of Populus euphratica.</title>
        <authorList>
            <person name="Chen C."/>
        </authorList>
    </citation>
    <scope>NUCLEOTIDE SEQUENCE [LARGE SCALE GENOMIC DNA]</scope>
    <source>
        <strain evidence="6 7">MC28</strain>
    </source>
</reference>
<dbReference type="InterPro" id="IPR011006">
    <property type="entry name" value="CheY-like_superfamily"/>
</dbReference>
<dbReference type="PANTHER" id="PTHR45228:SF8">
    <property type="entry name" value="TWO-COMPONENT RESPONSE REGULATOR-RELATED"/>
    <property type="match status" value="1"/>
</dbReference>
<dbReference type="SMART" id="SM00448">
    <property type="entry name" value="REC"/>
    <property type="match status" value="1"/>
</dbReference>
<proteinExistence type="predicted"/>
<feature type="domain" description="Response regulatory" evidence="4">
    <location>
        <begin position="21"/>
        <end position="136"/>
    </location>
</feature>
<name>A0A2N7TWF8_9GAMM</name>
<dbReference type="EMBL" id="PNRF01000044">
    <property type="protein sequence ID" value="PMR72520.1"/>
    <property type="molecule type" value="Genomic_DNA"/>
</dbReference>
<dbReference type="PROSITE" id="PS50110">
    <property type="entry name" value="RESPONSE_REGULATORY"/>
    <property type="match status" value="1"/>
</dbReference>
<dbReference type="SUPFAM" id="SSF52172">
    <property type="entry name" value="CheY-like"/>
    <property type="match status" value="1"/>
</dbReference>
<dbReference type="AlphaFoldDB" id="A0A2N7TWF8"/>
<dbReference type="PROSITE" id="PS51832">
    <property type="entry name" value="HD_GYP"/>
    <property type="match status" value="1"/>
</dbReference>
<keyword evidence="7" id="KW-1185">Reference proteome</keyword>
<evidence type="ECO:0000259" key="4">
    <source>
        <dbReference type="PROSITE" id="PS50110"/>
    </source>
</evidence>
<accession>A0A2N7TWF8</accession>
<dbReference type="InterPro" id="IPR001789">
    <property type="entry name" value="Sig_transdc_resp-reg_receiver"/>
</dbReference>
<feature type="region of interest" description="Disordered" evidence="3">
    <location>
        <begin position="449"/>
        <end position="470"/>
    </location>
</feature>
<feature type="domain" description="HD-GYP" evidence="5">
    <location>
        <begin position="191"/>
        <end position="387"/>
    </location>
</feature>
<dbReference type="InterPro" id="IPR037522">
    <property type="entry name" value="HD_GYP_dom"/>
</dbReference>
<dbReference type="SUPFAM" id="SSF109604">
    <property type="entry name" value="HD-domain/PDEase-like"/>
    <property type="match status" value="1"/>
</dbReference>
<comment type="caution">
    <text evidence="1">Lacks conserved residue(s) required for the propagation of feature annotation.</text>
</comment>
<evidence type="ECO:0000256" key="3">
    <source>
        <dbReference type="SAM" id="MobiDB-lite"/>
    </source>
</evidence>